<evidence type="ECO:0000256" key="1">
    <source>
        <dbReference type="ARBA" id="ARBA00009431"/>
    </source>
</evidence>
<accession>A0AAN9T9N1</accession>
<reference evidence="8 9" key="1">
    <citation type="submission" date="2024-03" db="EMBL/GenBank/DDBJ databases">
        <title>Adaptation during the transition from Ophiocordyceps entomopathogen to insect associate is accompanied by gene loss and intensified selection.</title>
        <authorList>
            <person name="Ward C.M."/>
            <person name="Onetto C.A."/>
            <person name="Borneman A.R."/>
        </authorList>
    </citation>
    <scope>NUCLEOTIDE SEQUENCE [LARGE SCALE GENOMIC DNA]</scope>
    <source>
        <strain evidence="8">AWRI1</strain>
        <tissue evidence="8">Single Adult Female</tissue>
    </source>
</reference>
<keyword evidence="2 7" id="KW-0121">Carboxypeptidase</keyword>
<keyword evidence="6" id="KW-0325">Glycoprotein</keyword>
<evidence type="ECO:0000256" key="4">
    <source>
        <dbReference type="ARBA" id="ARBA00022729"/>
    </source>
</evidence>
<dbReference type="InterPro" id="IPR001563">
    <property type="entry name" value="Peptidase_S10"/>
</dbReference>
<evidence type="ECO:0000256" key="6">
    <source>
        <dbReference type="ARBA" id="ARBA00023180"/>
    </source>
</evidence>
<dbReference type="AlphaFoldDB" id="A0AAN9T9N1"/>
<dbReference type="Gene3D" id="3.40.50.1820">
    <property type="entry name" value="alpha/beta hydrolase"/>
    <property type="match status" value="1"/>
</dbReference>
<evidence type="ECO:0000256" key="2">
    <source>
        <dbReference type="ARBA" id="ARBA00022645"/>
    </source>
</evidence>
<keyword evidence="5 7" id="KW-0378">Hydrolase</keyword>
<dbReference type="PANTHER" id="PTHR11802:SF472">
    <property type="entry name" value="SERINE CARBOXYPEPTIDASE CPVL-RELATED"/>
    <property type="match status" value="1"/>
</dbReference>
<dbReference type="PANTHER" id="PTHR11802">
    <property type="entry name" value="SERINE PROTEASE FAMILY S10 SERINE CARBOXYPEPTIDASE"/>
    <property type="match status" value="1"/>
</dbReference>
<comment type="similarity">
    <text evidence="1 7">Belongs to the peptidase S10 family.</text>
</comment>
<evidence type="ECO:0000256" key="3">
    <source>
        <dbReference type="ARBA" id="ARBA00022670"/>
    </source>
</evidence>
<dbReference type="PROSITE" id="PS00131">
    <property type="entry name" value="CARBOXYPEPT_SER_SER"/>
    <property type="match status" value="1"/>
</dbReference>
<sequence>MFFIHFLIFIVNTEICRSYLLLSFDDRFRAPLRIPPNSKDIGEPLILTPYIKSNQISKARELSSVNSLLGDKSIVSNSGYFTVDETHNSNLFFWFFRKSSSDWKNAPFLLWLQGGPGISSMYGLFEENGPYTMTENGLKKRNHSWTNYYNVLYIDQPVGTGFSFTNSSDGFIGTQEKVADHLYEALTQFFKFYPELKPNAFYITGESYAGKFIPSISHKIHNLKKANLTDINLKGLFMTSAYTNGLANGLANFCFQTGIIDSQTKTRLQVQERKIESYIKSEIWYNASILAKELIYKIVNISRVDMYDYRKLDAVTTEKYAQFLNEIRIRKKLHVGNKDFFPSSNSVFNNFTEDISKSVVPLVEELVEHYPVAFVGGQFDIVVAYPLALNVMKKLNWSGASDYKTAKRNILGKNVDGYYKSAGNLKDIFIRNAGHMVTRDQPRAILDLLEKFVNDKL</sequence>
<dbReference type="EC" id="3.4.16.-" evidence="7"/>
<evidence type="ECO:0000256" key="5">
    <source>
        <dbReference type="ARBA" id="ARBA00022801"/>
    </source>
</evidence>
<comment type="caution">
    <text evidence="8">The sequence shown here is derived from an EMBL/GenBank/DDBJ whole genome shotgun (WGS) entry which is preliminary data.</text>
</comment>
<dbReference type="SUPFAM" id="SSF53474">
    <property type="entry name" value="alpha/beta-Hydrolases"/>
    <property type="match status" value="1"/>
</dbReference>
<keyword evidence="4 7" id="KW-0732">Signal</keyword>
<evidence type="ECO:0000313" key="8">
    <source>
        <dbReference type="EMBL" id="KAK7574413.1"/>
    </source>
</evidence>
<dbReference type="InterPro" id="IPR018202">
    <property type="entry name" value="Ser_caboxypep_ser_AS"/>
</dbReference>
<keyword evidence="9" id="KW-1185">Reference proteome</keyword>
<dbReference type="EMBL" id="JBBCAQ010000037">
    <property type="protein sequence ID" value="KAK7574413.1"/>
    <property type="molecule type" value="Genomic_DNA"/>
</dbReference>
<feature type="signal peptide" evidence="7">
    <location>
        <begin position="1"/>
        <end position="18"/>
    </location>
</feature>
<dbReference type="PRINTS" id="PR00724">
    <property type="entry name" value="CRBOXYPTASEC"/>
</dbReference>
<feature type="chain" id="PRO_5042671442" description="Carboxypeptidase" evidence="7">
    <location>
        <begin position="19"/>
        <end position="457"/>
    </location>
</feature>
<proteinExistence type="inferred from homology"/>
<gene>
    <name evidence="8" type="ORF">V9T40_011604</name>
</gene>
<keyword evidence="3 7" id="KW-0645">Protease</keyword>
<evidence type="ECO:0000256" key="7">
    <source>
        <dbReference type="RuleBase" id="RU361156"/>
    </source>
</evidence>
<dbReference type="Pfam" id="PF00450">
    <property type="entry name" value="Peptidase_S10"/>
    <property type="match status" value="1"/>
</dbReference>
<dbReference type="GO" id="GO:0006508">
    <property type="term" value="P:proteolysis"/>
    <property type="evidence" value="ECO:0007669"/>
    <property type="project" value="UniProtKB-KW"/>
</dbReference>
<dbReference type="InterPro" id="IPR029058">
    <property type="entry name" value="AB_hydrolase_fold"/>
</dbReference>
<organism evidence="8 9">
    <name type="scientific">Parthenolecanium corni</name>
    <dbReference type="NCBI Taxonomy" id="536013"/>
    <lineage>
        <taxon>Eukaryota</taxon>
        <taxon>Metazoa</taxon>
        <taxon>Ecdysozoa</taxon>
        <taxon>Arthropoda</taxon>
        <taxon>Hexapoda</taxon>
        <taxon>Insecta</taxon>
        <taxon>Pterygota</taxon>
        <taxon>Neoptera</taxon>
        <taxon>Paraneoptera</taxon>
        <taxon>Hemiptera</taxon>
        <taxon>Sternorrhyncha</taxon>
        <taxon>Coccoidea</taxon>
        <taxon>Coccidae</taxon>
        <taxon>Parthenolecanium</taxon>
    </lineage>
</organism>
<name>A0AAN9T9N1_9HEMI</name>
<dbReference type="GO" id="GO:0004185">
    <property type="term" value="F:serine-type carboxypeptidase activity"/>
    <property type="evidence" value="ECO:0007669"/>
    <property type="project" value="UniProtKB-UniRule"/>
</dbReference>
<dbReference type="Proteomes" id="UP001367676">
    <property type="component" value="Unassembled WGS sequence"/>
</dbReference>
<protein>
    <recommendedName>
        <fullName evidence="7">Carboxypeptidase</fullName>
        <ecNumber evidence="7">3.4.16.-</ecNumber>
    </recommendedName>
</protein>
<evidence type="ECO:0000313" key="9">
    <source>
        <dbReference type="Proteomes" id="UP001367676"/>
    </source>
</evidence>